<dbReference type="AlphaFoldDB" id="A0A931AJR5"/>
<sequence length="211" mass="23205">MPITEESELRRERYPYRGKGYAGVPDDYEKLDVEARWLARGAVVLRLPMVYGPHDWQRREEPILRRVRAGRERIPVGAANLLWTRGYVDDMATGVLAALDNRAADGLTVNLAETSTVTVGAWFEQILAAAGSGARLVRVPDDALPPDLVLSGAPAQHLLISVARAEELLGWAPGDPAARVTESVRWHLANPPDTLWTPEDTTTDETALNHA</sequence>
<dbReference type="InterPro" id="IPR001509">
    <property type="entry name" value="Epimerase_deHydtase"/>
</dbReference>
<proteinExistence type="predicted"/>
<reference evidence="3" key="1">
    <citation type="submission" date="2020-11" db="EMBL/GenBank/DDBJ databases">
        <title>Whole-genome analyses of Nonomuraea sp. K274.</title>
        <authorList>
            <person name="Veyisoglu A."/>
        </authorList>
    </citation>
    <scope>NUCLEOTIDE SEQUENCE</scope>
    <source>
        <strain evidence="3">K274</strain>
    </source>
</reference>
<name>A0A931AJR5_9ACTN</name>
<feature type="domain" description="NAD-dependent epimerase/dehydratase" evidence="2">
    <location>
        <begin position="42"/>
        <end position="111"/>
    </location>
</feature>
<dbReference type="SUPFAM" id="SSF51735">
    <property type="entry name" value="NAD(P)-binding Rossmann-fold domains"/>
    <property type="match status" value="1"/>
</dbReference>
<dbReference type="Proteomes" id="UP000605361">
    <property type="component" value="Unassembled WGS sequence"/>
</dbReference>
<evidence type="ECO:0000259" key="2">
    <source>
        <dbReference type="Pfam" id="PF01370"/>
    </source>
</evidence>
<dbReference type="Pfam" id="PF01370">
    <property type="entry name" value="Epimerase"/>
    <property type="match status" value="1"/>
</dbReference>
<dbReference type="InterPro" id="IPR036291">
    <property type="entry name" value="NAD(P)-bd_dom_sf"/>
</dbReference>
<dbReference type="Gene3D" id="3.40.50.720">
    <property type="entry name" value="NAD(P)-binding Rossmann-like Domain"/>
    <property type="match status" value="1"/>
</dbReference>
<dbReference type="EMBL" id="JADOGI010000390">
    <property type="protein sequence ID" value="MBF8194322.1"/>
    <property type="molecule type" value="Genomic_DNA"/>
</dbReference>
<accession>A0A931AJR5</accession>
<gene>
    <name evidence="3" type="ORF">ITP53_53420</name>
</gene>
<comment type="caution">
    <text evidence="3">The sequence shown here is derived from an EMBL/GenBank/DDBJ whole genome shotgun (WGS) entry which is preliminary data.</text>
</comment>
<evidence type="ECO:0000313" key="3">
    <source>
        <dbReference type="EMBL" id="MBF8194322.1"/>
    </source>
</evidence>
<organism evidence="3 4">
    <name type="scientific">Nonomuraea cypriaca</name>
    <dbReference type="NCBI Taxonomy" id="1187855"/>
    <lineage>
        <taxon>Bacteria</taxon>
        <taxon>Bacillati</taxon>
        <taxon>Actinomycetota</taxon>
        <taxon>Actinomycetes</taxon>
        <taxon>Streptosporangiales</taxon>
        <taxon>Streptosporangiaceae</taxon>
        <taxon>Nonomuraea</taxon>
    </lineage>
</organism>
<evidence type="ECO:0000256" key="1">
    <source>
        <dbReference type="SAM" id="MobiDB-lite"/>
    </source>
</evidence>
<keyword evidence="4" id="KW-1185">Reference proteome</keyword>
<protein>
    <recommendedName>
        <fullName evidence="2">NAD-dependent epimerase/dehydratase domain-containing protein</fullName>
    </recommendedName>
</protein>
<evidence type="ECO:0000313" key="4">
    <source>
        <dbReference type="Proteomes" id="UP000605361"/>
    </source>
</evidence>
<feature type="region of interest" description="Disordered" evidence="1">
    <location>
        <begin position="191"/>
        <end position="211"/>
    </location>
</feature>
<dbReference type="RefSeq" id="WP_195903149.1">
    <property type="nucleotide sequence ID" value="NZ_JADOGI010000390.1"/>
</dbReference>